<dbReference type="InterPro" id="IPR025420">
    <property type="entry name" value="DUF4143"/>
</dbReference>
<dbReference type="AlphaFoldDB" id="A0A1V1PE23"/>
<feature type="domain" description="DUF4143" evidence="1">
    <location>
        <begin position="11"/>
        <end position="91"/>
    </location>
</feature>
<gene>
    <name evidence="2" type="ORF">OMM_07118</name>
</gene>
<sequence>MQVFIYRWTYEIKDIKSLRNLSYYLVNNITTGISYNRLSTMLDTGSVNTVKKYIEYLENSFLFSFALKFDPSVRKQIMNQRKVYIADNGFCKICIYYYF</sequence>
<protein>
    <recommendedName>
        <fullName evidence="1">DUF4143 domain-containing protein</fullName>
    </recommendedName>
</protein>
<dbReference type="Pfam" id="PF13635">
    <property type="entry name" value="DUF4143"/>
    <property type="match status" value="1"/>
</dbReference>
<evidence type="ECO:0000313" key="3">
    <source>
        <dbReference type="Proteomes" id="UP000189670"/>
    </source>
</evidence>
<organism evidence="2 3">
    <name type="scientific">Candidatus Magnetoglobus multicellularis str. Araruama</name>
    <dbReference type="NCBI Taxonomy" id="890399"/>
    <lineage>
        <taxon>Bacteria</taxon>
        <taxon>Pseudomonadati</taxon>
        <taxon>Thermodesulfobacteriota</taxon>
        <taxon>Desulfobacteria</taxon>
        <taxon>Desulfobacterales</taxon>
        <taxon>Desulfobacteraceae</taxon>
        <taxon>Candidatus Magnetoglobus</taxon>
    </lineage>
</organism>
<dbReference type="EMBL" id="ATBP01000082">
    <property type="protein sequence ID" value="ETR73162.1"/>
    <property type="molecule type" value="Genomic_DNA"/>
</dbReference>
<dbReference type="PANTHER" id="PTHR33295:SF8">
    <property type="entry name" value="AAA+ ATPASE DOMAIN-CONTAINING PROTEIN"/>
    <property type="match status" value="1"/>
</dbReference>
<evidence type="ECO:0000259" key="1">
    <source>
        <dbReference type="Pfam" id="PF13635"/>
    </source>
</evidence>
<dbReference type="PANTHER" id="PTHR33295">
    <property type="entry name" value="ATPASE"/>
    <property type="match status" value="1"/>
</dbReference>
<accession>A0A1V1PE23</accession>
<dbReference type="Proteomes" id="UP000189670">
    <property type="component" value="Unassembled WGS sequence"/>
</dbReference>
<reference evidence="3" key="1">
    <citation type="submission" date="2012-11" db="EMBL/GenBank/DDBJ databases">
        <authorList>
            <person name="Lucero-Rivera Y.E."/>
            <person name="Tovar-Ramirez D."/>
        </authorList>
    </citation>
    <scope>NUCLEOTIDE SEQUENCE [LARGE SCALE GENOMIC DNA]</scope>
    <source>
        <strain evidence="3">Araruama</strain>
    </source>
</reference>
<proteinExistence type="predicted"/>
<evidence type="ECO:0000313" key="2">
    <source>
        <dbReference type="EMBL" id="ETR73162.1"/>
    </source>
</evidence>
<comment type="caution">
    <text evidence="2">The sequence shown here is derived from an EMBL/GenBank/DDBJ whole genome shotgun (WGS) entry which is preliminary data.</text>
</comment>
<name>A0A1V1PE23_9BACT</name>